<gene>
    <name evidence="4" type="ORF">DES51_101228</name>
</gene>
<dbReference type="Proteomes" id="UP000247612">
    <property type="component" value="Unassembled WGS sequence"/>
</dbReference>
<protein>
    <submittedName>
        <fullName evidence="4">Acetyltransferase (GNAT) family protein</fullName>
    </submittedName>
</protein>
<organism evidence="4 5">
    <name type="scientific">Dielma fastidiosa</name>
    <dbReference type="NCBI Taxonomy" id="1034346"/>
    <lineage>
        <taxon>Bacteria</taxon>
        <taxon>Bacillati</taxon>
        <taxon>Bacillota</taxon>
        <taxon>Erysipelotrichia</taxon>
        <taxon>Erysipelotrichales</taxon>
        <taxon>Erysipelotrichaceae</taxon>
        <taxon>Dielma</taxon>
    </lineage>
</organism>
<sequence length="174" mass="19954">MLIEKAVMSDLEAMSDFYYQVTTYLEATINYPGWISNVYPAKIDALNSIENNTLYVVRDGNRIAASFILNHVTEAGYNEGNWHIEAALDEMLVVHTLCVHPDYLRKGLASMMVEKAIEEAKWQGVKTVRLDVYEDNEPAMRLYERYGFKECGKADMRIGNNGPEWCILYELVLI</sequence>
<comment type="caution">
    <text evidence="4">The sequence shown here is derived from an EMBL/GenBank/DDBJ whole genome shotgun (WGS) entry which is preliminary data.</text>
</comment>
<dbReference type="Gene3D" id="3.40.630.30">
    <property type="match status" value="1"/>
</dbReference>
<feature type="domain" description="N-acetyltransferase" evidence="3">
    <location>
        <begin position="1"/>
        <end position="174"/>
    </location>
</feature>
<keyword evidence="2" id="KW-0012">Acyltransferase</keyword>
<keyword evidence="5" id="KW-1185">Reference proteome</keyword>
<evidence type="ECO:0000313" key="4">
    <source>
        <dbReference type="EMBL" id="PXX81617.1"/>
    </source>
</evidence>
<dbReference type="EMBL" id="QJKH01000001">
    <property type="protein sequence ID" value="PXX81617.1"/>
    <property type="molecule type" value="Genomic_DNA"/>
</dbReference>
<dbReference type="CDD" id="cd04301">
    <property type="entry name" value="NAT_SF"/>
    <property type="match status" value="1"/>
</dbReference>
<dbReference type="PROSITE" id="PS51186">
    <property type="entry name" value="GNAT"/>
    <property type="match status" value="1"/>
</dbReference>
<dbReference type="PANTHER" id="PTHR43420:SF47">
    <property type="entry name" value="N-ACETYLTRANSFERASE DOMAIN-CONTAINING PROTEIN"/>
    <property type="match status" value="1"/>
</dbReference>
<dbReference type="RefSeq" id="WP_022936532.1">
    <property type="nucleotide sequence ID" value="NZ_CABKRQ010000001.1"/>
</dbReference>
<dbReference type="STRING" id="1034346.GCA_000313565_00225"/>
<dbReference type="InterPro" id="IPR016181">
    <property type="entry name" value="Acyl_CoA_acyltransferase"/>
</dbReference>
<dbReference type="InterPro" id="IPR050680">
    <property type="entry name" value="YpeA/RimI_acetyltransf"/>
</dbReference>
<proteinExistence type="predicted"/>
<dbReference type="OrthoDB" id="357176at2"/>
<reference evidence="4 5" key="1">
    <citation type="submission" date="2018-05" db="EMBL/GenBank/DDBJ databases">
        <title>Genomic Encyclopedia of Type Strains, Phase IV (KMG-IV): sequencing the most valuable type-strain genomes for metagenomic binning, comparative biology and taxonomic classification.</title>
        <authorList>
            <person name="Goeker M."/>
        </authorList>
    </citation>
    <scope>NUCLEOTIDE SEQUENCE [LARGE SCALE GENOMIC DNA]</scope>
    <source>
        <strain evidence="4 5">JC118</strain>
    </source>
</reference>
<name>A0A318LIV5_9FIRM</name>
<dbReference type="GO" id="GO:0016747">
    <property type="term" value="F:acyltransferase activity, transferring groups other than amino-acyl groups"/>
    <property type="evidence" value="ECO:0007669"/>
    <property type="project" value="InterPro"/>
</dbReference>
<evidence type="ECO:0000256" key="2">
    <source>
        <dbReference type="ARBA" id="ARBA00023315"/>
    </source>
</evidence>
<accession>A0A318LIV5</accession>
<evidence type="ECO:0000256" key="1">
    <source>
        <dbReference type="ARBA" id="ARBA00022679"/>
    </source>
</evidence>
<evidence type="ECO:0000259" key="3">
    <source>
        <dbReference type="PROSITE" id="PS51186"/>
    </source>
</evidence>
<dbReference type="AlphaFoldDB" id="A0A318LIV5"/>
<dbReference type="Pfam" id="PF00583">
    <property type="entry name" value="Acetyltransf_1"/>
    <property type="match status" value="1"/>
</dbReference>
<evidence type="ECO:0000313" key="5">
    <source>
        <dbReference type="Proteomes" id="UP000247612"/>
    </source>
</evidence>
<dbReference type="InterPro" id="IPR000182">
    <property type="entry name" value="GNAT_dom"/>
</dbReference>
<dbReference type="SUPFAM" id="SSF55729">
    <property type="entry name" value="Acyl-CoA N-acyltransferases (Nat)"/>
    <property type="match status" value="1"/>
</dbReference>
<keyword evidence="1 4" id="KW-0808">Transferase</keyword>
<dbReference type="PANTHER" id="PTHR43420">
    <property type="entry name" value="ACETYLTRANSFERASE"/>
    <property type="match status" value="1"/>
</dbReference>